<dbReference type="InterPro" id="IPR029058">
    <property type="entry name" value="AB_hydrolase_fold"/>
</dbReference>
<gene>
    <name evidence="2" type="ORF">G5C66_13220</name>
</gene>
<evidence type="ECO:0000259" key="1">
    <source>
        <dbReference type="Pfam" id="PF00326"/>
    </source>
</evidence>
<dbReference type="AlphaFoldDB" id="A0A6M1R7T0"/>
<dbReference type="InterPro" id="IPR051167">
    <property type="entry name" value="Prolyl_oligopep/macrocyclase"/>
</dbReference>
<proteinExistence type="predicted"/>
<sequence length="554" mass="57809">MSVHDALCRAERAGRPGLPLGRFRLSRRSGDLLPVLVDEDGRLVLDPDARIQGAAPSADGRLVAVEISDDGSEDGRLLVLDTTSGEATGIPGVAVRHARMAWDDHGLVVADAEGRCLRVRTGEPARTLFTTATGERATPVGVGGRVVIARTDEERTLLVGTDGAQILELPRVRNVSAAADTLVAVTGEELVSLQGQASARCRLETLPGVPVHAQAIPGGCLVHLVRDGHSAIVRLGADGGLLTATETVAVSDQQEVRTVSGLSWAQGRAWARIESPAEVPQVAPIEEAARSTSEGRRSRLITVTADDGAEIELVVTGDPGGATLVEVYGGFGVVDLPRFEPSVAAWCELGGLHVTARLRGGGGAGTSWHAAGQGAGKVRTVADAVAVARELVRLGLARPERLVLAGASLGGLVAVSAALAEPGLVAGVACTAAPLDPHRFTEHPGAPHWTDEFGDPADPAVRAAMDDYSPFARAGRFPDRGWPRFLLTTFAEDSRVAAEPTDRLADVLRARGAEVVRSHRPRMGHGGNHLDSVHDFAASVLDFALDSAHRPTGV</sequence>
<dbReference type="Pfam" id="PF00326">
    <property type="entry name" value="Peptidase_S9"/>
    <property type="match status" value="1"/>
</dbReference>
<dbReference type="InterPro" id="IPR002470">
    <property type="entry name" value="Peptidase_S9A"/>
</dbReference>
<dbReference type="PANTHER" id="PTHR42881:SF13">
    <property type="entry name" value="PROLYL ENDOPEPTIDASE"/>
    <property type="match status" value="1"/>
</dbReference>
<accession>A0A6M1R7T0</accession>
<dbReference type="Proteomes" id="UP000483261">
    <property type="component" value="Unassembled WGS sequence"/>
</dbReference>
<evidence type="ECO:0000313" key="2">
    <source>
        <dbReference type="EMBL" id="NGN93699.1"/>
    </source>
</evidence>
<protein>
    <submittedName>
        <fullName evidence="2">S9 family peptidase</fullName>
    </submittedName>
</protein>
<reference evidence="2 3" key="1">
    <citation type="submission" date="2020-02" db="EMBL/GenBank/DDBJ databases">
        <title>Whole-genome analyses of novel actinobacteria.</title>
        <authorList>
            <person name="Sahin N."/>
        </authorList>
    </citation>
    <scope>NUCLEOTIDE SEQUENCE [LARGE SCALE GENOMIC DNA]</scope>
    <source>
        <strain evidence="2 3">KC13</strain>
    </source>
</reference>
<dbReference type="EMBL" id="JAALAA010000010">
    <property type="protein sequence ID" value="NGN93699.1"/>
    <property type="molecule type" value="Genomic_DNA"/>
</dbReference>
<dbReference type="GO" id="GO:0004252">
    <property type="term" value="F:serine-type endopeptidase activity"/>
    <property type="evidence" value="ECO:0007669"/>
    <property type="project" value="InterPro"/>
</dbReference>
<organism evidence="2 3">
    <name type="scientific">Nocardioides turkmenicus</name>
    <dbReference type="NCBI Taxonomy" id="2711220"/>
    <lineage>
        <taxon>Bacteria</taxon>
        <taxon>Bacillati</taxon>
        <taxon>Actinomycetota</taxon>
        <taxon>Actinomycetes</taxon>
        <taxon>Propionibacteriales</taxon>
        <taxon>Nocardioidaceae</taxon>
        <taxon>Nocardioides</taxon>
    </lineage>
</organism>
<evidence type="ECO:0000313" key="3">
    <source>
        <dbReference type="Proteomes" id="UP000483261"/>
    </source>
</evidence>
<name>A0A6M1R7T0_9ACTN</name>
<dbReference type="Gene3D" id="3.40.50.1820">
    <property type="entry name" value="alpha/beta hydrolase"/>
    <property type="match status" value="1"/>
</dbReference>
<dbReference type="InterPro" id="IPR001375">
    <property type="entry name" value="Peptidase_S9_cat"/>
</dbReference>
<dbReference type="SUPFAM" id="SSF50993">
    <property type="entry name" value="Peptidase/esterase 'gauge' domain"/>
    <property type="match status" value="1"/>
</dbReference>
<dbReference type="PRINTS" id="PR00862">
    <property type="entry name" value="PROLIGOPTASE"/>
</dbReference>
<dbReference type="RefSeq" id="WP_165111436.1">
    <property type="nucleotide sequence ID" value="NZ_JAALAA010000010.1"/>
</dbReference>
<dbReference type="GO" id="GO:0070012">
    <property type="term" value="F:oligopeptidase activity"/>
    <property type="evidence" value="ECO:0007669"/>
    <property type="project" value="TreeGrafter"/>
</dbReference>
<dbReference type="PANTHER" id="PTHR42881">
    <property type="entry name" value="PROLYL ENDOPEPTIDASE"/>
    <property type="match status" value="1"/>
</dbReference>
<dbReference type="SUPFAM" id="SSF53474">
    <property type="entry name" value="alpha/beta-Hydrolases"/>
    <property type="match status" value="1"/>
</dbReference>
<keyword evidence="3" id="KW-1185">Reference proteome</keyword>
<feature type="domain" description="Peptidase S9 prolyl oligopeptidase catalytic" evidence="1">
    <location>
        <begin position="339"/>
        <end position="546"/>
    </location>
</feature>
<dbReference type="Gene3D" id="2.130.10.120">
    <property type="entry name" value="Prolyl oligopeptidase, N-terminal domain"/>
    <property type="match status" value="1"/>
</dbReference>
<dbReference type="GO" id="GO:0005829">
    <property type="term" value="C:cytosol"/>
    <property type="evidence" value="ECO:0007669"/>
    <property type="project" value="TreeGrafter"/>
</dbReference>
<comment type="caution">
    <text evidence="2">The sequence shown here is derived from an EMBL/GenBank/DDBJ whole genome shotgun (WGS) entry which is preliminary data.</text>
</comment>
<dbReference type="GO" id="GO:0006508">
    <property type="term" value="P:proteolysis"/>
    <property type="evidence" value="ECO:0007669"/>
    <property type="project" value="InterPro"/>
</dbReference>